<proteinExistence type="predicted"/>
<protein>
    <submittedName>
        <fullName evidence="1">Uncharacterized protein</fullName>
    </submittedName>
</protein>
<accession>A0ACB8F074</accession>
<organism evidence="1 2">
    <name type="scientific">Sphaerodactylus townsendi</name>
    <dbReference type="NCBI Taxonomy" id="933632"/>
    <lineage>
        <taxon>Eukaryota</taxon>
        <taxon>Metazoa</taxon>
        <taxon>Chordata</taxon>
        <taxon>Craniata</taxon>
        <taxon>Vertebrata</taxon>
        <taxon>Euteleostomi</taxon>
        <taxon>Lepidosauria</taxon>
        <taxon>Squamata</taxon>
        <taxon>Bifurcata</taxon>
        <taxon>Gekkota</taxon>
        <taxon>Sphaerodactylidae</taxon>
        <taxon>Sphaerodactylus</taxon>
    </lineage>
</organism>
<evidence type="ECO:0000313" key="1">
    <source>
        <dbReference type="EMBL" id="KAH7998254.1"/>
    </source>
</evidence>
<evidence type="ECO:0000313" key="2">
    <source>
        <dbReference type="Proteomes" id="UP000827872"/>
    </source>
</evidence>
<reference evidence="1" key="1">
    <citation type="submission" date="2021-08" db="EMBL/GenBank/DDBJ databases">
        <title>The first chromosome-level gecko genome reveals the dynamic sex chromosomes of Neotropical dwarf geckos (Sphaerodactylidae: Sphaerodactylus).</title>
        <authorList>
            <person name="Pinto B.J."/>
            <person name="Keating S.E."/>
            <person name="Gamble T."/>
        </authorList>
    </citation>
    <scope>NUCLEOTIDE SEQUENCE</scope>
    <source>
        <strain evidence="1">TG3544</strain>
    </source>
</reference>
<sequence length="156" mass="16916">MTEGGSSVGTRASTGSIEKQSNGDEKENLASLNAACMLPNDSSCIRENTSDVTETPTQKQSNGDEKEILVPHSTTCSLPTCSADKSGKTTDITETPTVTFKLSSFKEPLPLSHILRRSHNTCYGPSCTLQKIVRNVPGHTVRKKFWSGSFSYREDA</sequence>
<name>A0ACB8F074_9SAUR</name>
<dbReference type="Proteomes" id="UP000827872">
    <property type="component" value="Linkage Group LG12"/>
</dbReference>
<comment type="caution">
    <text evidence="1">The sequence shown here is derived from an EMBL/GenBank/DDBJ whole genome shotgun (WGS) entry which is preliminary data.</text>
</comment>
<dbReference type="EMBL" id="CM037625">
    <property type="protein sequence ID" value="KAH7998254.1"/>
    <property type="molecule type" value="Genomic_DNA"/>
</dbReference>
<gene>
    <name evidence="1" type="ORF">K3G42_014126</name>
</gene>
<keyword evidence="2" id="KW-1185">Reference proteome</keyword>